<sequence>MDIAVQELRDLIRRDHERTIAEYQAFADEAAIIGDEKGRAWYQKLADRGRQTKYPWEEGYRWRSTDE</sequence>
<gene>
    <name evidence="1" type="ORF">G1H10_08240</name>
</gene>
<accession>A0A6L9S4U8</accession>
<evidence type="ECO:0000313" key="2">
    <source>
        <dbReference type="Proteomes" id="UP000475214"/>
    </source>
</evidence>
<organism evidence="1 2">
    <name type="scientific">Phytoactinopolyspora halotolerans</name>
    <dbReference type="NCBI Taxonomy" id="1981512"/>
    <lineage>
        <taxon>Bacteria</taxon>
        <taxon>Bacillati</taxon>
        <taxon>Actinomycetota</taxon>
        <taxon>Actinomycetes</taxon>
        <taxon>Jiangellales</taxon>
        <taxon>Jiangellaceae</taxon>
        <taxon>Phytoactinopolyspora</taxon>
    </lineage>
</organism>
<name>A0A6L9S4U8_9ACTN</name>
<dbReference type="RefSeq" id="WP_163735455.1">
    <property type="nucleotide sequence ID" value="NZ_JAAGOA010000005.1"/>
</dbReference>
<dbReference type="Proteomes" id="UP000475214">
    <property type="component" value="Unassembled WGS sequence"/>
</dbReference>
<keyword evidence="2" id="KW-1185">Reference proteome</keyword>
<dbReference type="EMBL" id="JAAGOA010000005">
    <property type="protein sequence ID" value="NEE00159.1"/>
    <property type="molecule type" value="Genomic_DNA"/>
</dbReference>
<protein>
    <submittedName>
        <fullName evidence="1">Uncharacterized protein</fullName>
    </submittedName>
</protein>
<evidence type="ECO:0000313" key="1">
    <source>
        <dbReference type="EMBL" id="NEE00159.1"/>
    </source>
</evidence>
<proteinExistence type="predicted"/>
<reference evidence="1 2" key="1">
    <citation type="submission" date="2020-02" db="EMBL/GenBank/DDBJ databases">
        <authorList>
            <person name="Li X.-J."/>
            <person name="Han X.-M."/>
        </authorList>
    </citation>
    <scope>NUCLEOTIDE SEQUENCE [LARGE SCALE GENOMIC DNA]</scope>
    <source>
        <strain evidence="1 2">CCTCC AB 2017055</strain>
    </source>
</reference>
<comment type="caution">
    <text evidence="1">The sequence shown here is derived from an EMBL/GenBank/DDBJ whole genome shotgun (WGS) entry which is preliminary data.</text>
</comment>
<dbReference type="AlphaFoldDB" id="A0A6L9S4U8"/>